<evidence type="ECO:0000256" key="2">
    <source>
        <dbReference type="ARBA" id="ARBA00009881"/>
    </source>
</evidence>
<keyword evidence="6" id="KW-0560">Oxidoreductase</keyword>
<proteinExistence type="inferred from homology"/>
<evidence type="ECO:0000256" key="4">
    <source>
        <dbReference type="ARBA" id="ARBA00022630"/>
    </source>
</evidence>
<dbReference type="InterPro" id="IPR013785">
    <property type="entry name" value="Aldolase_TIM"/>
</dbReference>
<keyword evidence="4" id="KW-0285">Flavoprotein</keyword>
<evidence type="ECO:0000313" key="10">
    <source>
        <dbReference type="EMBL" id="MBA4608956.1"/>
    </source>
</evidence>
<organism evidence="10 11">
    <name type="scientific">Aeromicrobium phoceense</name>
    <dbReference type="NCBI Taxonomy" id="2754045"/>
    <lineage>
        <taxon>Bacteria</taxon>
        <taxon>Bacillati</taxon>
        <taxon>Actinomycetota</taxon>
        <taxon>Actinomycetes</taxon>
        <taxon>Propionibacteriales</taxon>
        <taxon>Nocardioidaceae</taxon>
        <taxon>Aeromicrobium</taxon>
    </lineage>
</organism>
<dbReference type="Gene3D" id="3.20.20.70">
    <property type="entry name" value="Aldolase class I"/>
    <property type="match status" value="1"/>
</dbReference>
<comment type="similarity">
    <text evidence="2">Belongs to the nitronate monooxygenase family. NMO class I subfamily.</text>
</comment>
<dbReference type="Pfam" id="PF03060">
    <property type="entry name" value="NMO"/>
    <property type="match status" value="1"/>
</dbReference>
<dbReference type="PANTHER" id="PTHR42747:SF3">
    <property type="entry name" value="NITRONATE MONOOXYGENASE-RELATED"/>
    <property type="match status" value="1"/>
</dbReference>
<evidence type="ECO:0000313" key="11">
    <source>
        <dbReference type="Proteomes" id="UP000550354"/>
    </source>
</evidence>
<gene>
    <name evidence="10" type="ORF">H1W00_10760</name>
</gene>
<evidence type="ECO:0000256" key="7">
    <source>
        <dbReference type="ARBA" id="ARBA00023033"/>
    </source>
</evidence>
<dbReference type="GO" id="GO:0018580">
    <property type="term" value="F:nitronate monooxygenase activity"/>
    <property type="evidence" value="ECO:0007669"/>
    <property type="project" value="InterPro"/>
</dbReference>
<comment type="caution">
    <text evidence="10">The sequence shown here is derived from an EMBL/GenBank/DDBJ whole genome shotgun (WGS) entry which is preliminary data.</text>
</comment>
<accession>A0A838XK08</accession>
<evidence type="ECO:0000256" key="6">
    <source>
        <dbReference type="ARBA" id="ARBA00023002"/>
    </source>
</evidence>
<evidence type="ECO:0000256" key="8">
    <source>
        <dbReference type="ARBA" id="ARBA00031155"/>
    </source>
</evidence>
<evidence type="ECO:0000256" key="1">
    <source>
        <dbReference type="ARBA" id="ARBA00001917"/>
    </source>
</evidence>
<sequence length="354" mass="36689">MSHAPSRRLPAPLDRSRPVWVAPMAGGPSTPRLVVAAARAGHFAQLAAGYKSAEAMTREVREVRDAGTELFGVNLFVPNVHPITAAAYEGYARSLQPTAERLHQDAEPVALREDDDAWDAKIAALVAEPVPVVSFTFGLPSADVLDALHRAGSVLVQTVTSPQEARRAEAAGVDVLVVQGFAAGGHSGVWDADHWPADIPLSQLVEEVAGGVSVPLVAAGGIASPGDVEAAMAAGASAVAVGTAVLRAPESGASDLHKDALADPQYTSTALTRAFTGRPARALVNRFVLDHDEAAPSGYPALHHLTRPLRAAAVAANDPSALNLWAGQQWRGTREAPVAEILEGLMPASGTMGS</sequence>
<evidence type="ECO:0000256" key="3">
    <source>
        <dbReference type="ARBA" id="ARBA00022575"/>
    </source>
</evidence>
<keyword evidence="7 10" id="KW-0503">Monooxygenase</keyword>
<dbReference type="AlphaFoldDB" id="A0A838XK08"/>
<comment type="catalytic activity">
    <reaction evidence="9">
        <text>3 propionate 3-nitronate + 3 O2 + H2O = 3 3-oxopropanoate + 2 nitrate + nitrite + H2O2 + 3 H(+)</text>
        <dbReference type="Rhea" id="RHEA:57332"/>
        <dbReference type="ChEBI" id="CHEBI:15377"/>
        <dbReference type="ChEBI" id="CHEBI:15378"/>
        <dbReference type="ChEBI" id="CHEBI:15379"/>
        <dbReference type="ChEBI" id="CHEBI:16240"/>
        <dbReference type="ChEBI" id="CHEBI:16301"/>
        <dbReference type="ChEBI" id="CHEBI:17632"/>
        <dbReference type="ChEBI" id="CHEBI:33190"/>
        <dbReference type="ChEBI" id="CHEBI:136067"/>
    </reaction>
</comment>
<dbReference type="EMBL" id="JACEOG010000001">
    <property type="protein sequence ID" value="MBA4608956.1"/>
    <property type="molecule type" value="Genomic_DNA"/>
</dbReference>
<dbReference type="SUPFAM" id="SSF51412">
    <property type="entry name" value="Inosine monophosphate dehydrogenase (IMPDH)"/>
    <property type="match status" value="1"/>
</dbReference>
<keyword evidence="11" id="KW-1185">Reference proteome</keyword>
<protein>
    <recommendedName>
        <fullName evidence="8">Propionate 3-nitronate monooxygenase</fullName>
    </recommendedName>
</protein>
<keyword evidence="5" id="KW-0288">FMN</keyword>
<reference evidence="10 11" key="1">
    <citation type="submission" date="2020-07" db="EMBL/GenBank/DDBJ databases">
        <title>Draft genome and description of Aeromicrobium phoceense strain Marseille-Q0843 isolated from healthy skin swab.</title>
        <authorList>
            <person name="Boxberger M."/>
            <person name="La Scola B."/>
        </authorList>
    </citation>
    <scope>NUCLEOTIDE SEQUENCE [LARGE SCALE GENOMIC DNA]</scope>
    <source>
        <strain evidence="10 11">Marseille-Q0843</strain>
    </source>
</reference>
<dbReference type="CDD" id="cd04730">
    <property type="entry name" value="NPD_like"/>
    <property type="match status" value="1"/>
</dbReference>
<comment type="cofactor">
    <cofactor evidence="1">
        <name>FMN</name>
        <dbReference type="ChEBI" id="CHEBI:58210"/>
    </cofactor>
</comment>
<dbReference type="PANTHER" id="PTHR42747">
    <property type="entry name" value="NITRONATE MONOOXYGENASE-RELATED"/>
    <property type="match status" value="1"/>
</dbReference>
<dbReference type="Proteomes" id="UP000550354">
    <property type="component" value="Unassembled WGS sequence"/>
</dbReference>
<dbReference type="InterPro" id="IPR004136">
    <property type="entry name" value="NMO"/>
</dbReference>
<evidence type="ECO:0000256" key="5">
    <source>
        <dbReference type="ARBA" id="ARBA00022643"/>
    </source>
</evidence>
<evidence type="ECO:0000256" key="9">
    <source>
        <dbReference type="ARBA" id="ARBA00049401"/>
    </source>
</evidence>
<dbReference type="RefSeq" id="WP_181755697.1">
    <property type="nucleotide sequence ID" value="NZ_JACEOG010000001.1"/>
</dbReference>
<dbReference type="GO" id="GO:0009636">
    <property type="term" value="P:response to toxic substance"/>
    <property type="evidence" value="ECO:0007669"/>
    <property type="project" value="UniProtKB-KW"/>
</dbReference>
<name>A0A838XK08_9ACTN</name>
<keyword evidence="3" id="KW-0216">Detoxification</keyword>